<keyword evidence="4" id="KW-1185">Reference proteome</keyword>
<reference evidence="3" key="1">
    <citation type="submission" date="2022-04" db="EMBL/GenBank/DDBJ databases">
        <title>Corynebacterium kalidii LD5P10.</title>
        <authorList>
            <person name="Sun J.Q."/>
        </authorList>
    </citation>
    <scope>NUCLEOTIDE SEQUENCE</scope>
    <source>
        <strain evidence="3">LD5P10</strain>
    </source>
</reference>
<feature type="compositionally biased region" description="Polar residues" evidence="1">
    <location>
        <begin position="1"/>
        <end position="16"/>
    </location>
</feature>
<feature type="transmembrane region" description="Helical" evidence="2">
    <location>
        <begin position="122"/>
        <end position="148"/>
    </location>
</feature>
<sequence length="183" mass="19141">MTTPGDSNGSSDDSATGGNGGYRANRWSSQSGATPEPGQGYPAFGAQPQPEPQPEPAPGAYAAAPGAGTGGDSFVSALFDFGFTRYATPSIIKFAYALGFAFIALMWVGYVLFALIAPASEFGGAGFVLGLFGVLVITVGMLFTLMTLRMMLEFYLSNIRIAQSAQAIDQRLLEQGARPTGRF</sequence>
<feature type="transmembrane region" description="Helical" evidence="2">
    <location>
        <begin position="94"/>
        <end position="116"/>
    </location>
</feature>
<accession>A0A9X2B1W6</accession>
<keyword evidence="2" id="KW-0472">Membrane</keyword>
<evidence type="ECO:0000256" key="1">
    <source>
        <dbReference type="SAM" id="MobiDB-lite"/>
    </source>
</evidence>
<comment type="caution">
    <text evidence="3">The sequence shown here is derived from an EMBL/GenBank/DDBJ whole genome shotgun (WGS) entry which is preliminary data.</text>
</comment>
<proteinExistence type="predicted"/>
<dbReference type="InterPro" id="IPR025557">
    <property type="entry name" value="DUF4282"/>
</dbReference>
<dbReference type="Pfam" id="PF14110">
    <property type="entry name" value="DUF4282"/>
    <property type="match status" value="1"/>
</dbReference>
<evidence type="ECO:0000313" key="4">
    <source>
        <dbReference type="Proteomes" id="UP001139207"/>
    </source>
</evidence>
<protein>
    <submittedName>
        <fullName evidence="3">DUF4282 domain-containing protein</fullName>
    </submittedName>
</protein>
<dbReference type="AlphaFoldDB" id="A0A9X2B1W6"/>
<evidence type="ECO:0000256" key="2">
    <source>
        <dbReference type="SAM" id="Phobius"/>
    </source>
</evidence>
<gene>
    <name evidence="3" type="ORF">MUN33_07230</name>
</gene>
<dbReference type="EMBL" id="JALIEA010000012">
    <property type="protein sequence ID" value="MCJ7858509.1"/>
    <property type="molecule type" value="Genomic_DNA"/>
</dbReference>
<name>A0A9X2B1W6_9CORY</name>
<dbReference type="Proteomes" id="UP001139207">
    <property type="component" value="Unassembled WGS sequence"/>
</dbReference>
<keyword evidence="2" id="KW-0812">Transmembrane</keyword>
<feature type="region of interest" description="Disordered" evidence="1">
    <location>
        <begin position="1"/>
        <end position="63"/>
    </location>
</feature>
<organism evidence="3 4">
    <name type="scientific">Corynebacterium kalidii</name>
    <dbReference type="NCBI Taxonomy" id="2931982"/>
    <lineage>
        <taxon>Bacteria</taxon>
        <taxon>Bacillati</taxon>
        <taxon>Actinomycetota</taxon>
        <taxon>Actinomycetes</taxon>
        <taxon>Mycobacteriales</taxon>
        <taxon>Corynebacteriaceae</taxon>
        <taxon>Corynebacterium</taxon>
    </lineage>
</organism>
<evidence type="ECO:0000313" key="3">
    <source>
        <dbReference type="EMBL" id="MCJ7858509.1"/>
    </source>
</evidence>
<keyword evidence="2" id="KW-1133">Transmembrane helix</keyword>
<dbReference type="RefSeq" id="WP_244804230.1">
    <property type="nucleotide sequence ID" value="NZ_JALIEA010000012.1"/>
</dbReference>